<dbReference type="EMBL" id="CP151503">
    <property type="protein sequence ID" value="WZN61103.1"/>
    <property type="molecule type" value="Genomic_DNA"/>
</dbReference>
<keyword evidence="3" id="KW-0648">Protein biosynthesis</keyword>
<dbReference type="GO" id="GO:0001181">
    <property type="term" value="F:RNA polymerase I general transcription initiation factor activity"/>
    <property type="evidence" value="ECO:0007669"/>
    <property type="project" value="InterPro"/>
</dbReference>
<organism evidence="3 4">
    <name type="scientific">Chloropicon roscoffensis</name>
    <dbReference type="NCBI Taxonomy" id="1461544"/>
    <lineage>
        <taxon>Eukaryota</taxon>
        <taxon>Viridiplantae</taxon>
        <taxon>Chlorophyta</taxon>
        <taxon>Chloropicophyceae</taxon>
        <taxon>Chloropicales</taxon>
        <taxon>Chloropicaceae</taxon>
        <taxon>Chloropicon</taxon>
    </lineage>
</organism>
<name>A0AAX4P4T1_9CHLO</name>
<evidence type="ECO:0000313" key="4">
    <source>
        <dbReference type="Proteomes" id="UP001472866"/>
    </source>
</evidence>
<gene>
    <name evidence="3" type="ORF">HKI87_03g26370</name>
</gene>
<dbReference type="PANTHER" id="PTHR12790">
    <property type="entry name" value="TRANSCRIPTION INITIATION FACTOR IA RRN3"/>
    <property type="match status" value="1"/>
</dbReference>
<dbReference type="GO" id="GO:0005634">
    <property type="term" value="C:nucleus"/>
    <property type="evidence" value="ECO:0007669"/>
    <property type="project" value="TreeGrafter"/>
</dbReference>
<proteinExistence type="inferred from homology"/>
<dbReference type="GO" id="GO:0001042">
    <property type="term" value="F:RNA polymerase I core binding"/>
    <property type="evidence" value="ECO:0007669"/>
    <property type="project" value="TreeGrafter"/>
</dbReference>
<keyword evidence="3" id="KW-0396">Initiation factor</keyword>
<dbReference type="Pfam" id="PF05327">
    <property type="entry name" value="RRN3"/>
    <property type="match status" value="1"/>
</dbReference>
<comment type="similarity">
    <text evidence="1">Belongs to the RRN3 family.</text>
</comment>
<reference evidence="3 4" key="1">
    <citation type="submission" date="2024-03" db="EMBL/GenBank/DDBJ databases">
        <title>Complete genome sequence of the green alga Chloropicon roscoffensis RCC1871.</title>
        <authorList>
            <person name="Lemieux C."/>
            <person name="Pombert J.-F."/>
            <person name="Otis C."/>
            <person name="Turmel M."/>
        </authorList>
    </citation>
    <scope>NUCLEOTIDE SEQUENCE [LARGE SCALE GENOMIC DNA]</scope>
    <source>
        <strain evidence="3 4">RCC1871</strain>
    </source>
</reference>
<dbReference type="Proteomes" id="UP001472866">
    <property type="component" value="Chromosome 03"/>
</dbReference>
<dbReference type="GO" id="GO:0003743">
    <property type="term" value="F:translation initiation factor activity"/>
    <property type="evidence" value="ECO:0007669"/>
    <property type="project" value="UniProtKB-KW"/>
</dbReference>
<accession>A0AAX4P4T1</accession>
<protein>
    <submittedName>
        <fullName evidence="3">RNA polymerase I specific transcription initiation factor RRN3</fullName>
    </submittedName>
</protein>
<dbReference type="AlphaFoldDB" id="A0AAX4P4T1"/>
<keyword evidence="4" id="KW-1185">Reference proteome</keyword>
<evidence type="ECO:0000256" key="2">
    <source>
        <dbReference type="SAM" id="MobiDB-lite"/>
    </source>
</evidence>
<dbReference type="GO" id="GO:0006361">
    <property type="term" value="P:transcription initiation at RNA polymerase I promoter"/>
    <property type="evidence" value="ECO:0007669"/>
    <property type="project" value="InterPro"/>
</dbReference>
<evidence type="ECO:0000256" key="1">
    <source>
        <dbReference type="ARBA" id="ARBA00010098"/>
    </source>
</evidence>
<dbReference type="InterPro" id="IPR007991">
    <property type="entry name" value="RNA_pol_I_trans_ini_fac_RRN3"/>
</dbReference>
<evidence type="ECO:0000313" key="3">
    <source>
        <dbReference type="EMBL" id="WZN61103.1"/>
    </source>
</evidence>
<sequence length="682" mass="73614">MEATLREGTGYADVVGALDGARVSLGALPSVHEADSPDGDADLAALLSSLNDCASLVRRDAHYELVERLFDGITAGKGLTPWFLGSQSRRALLNVVTNLVVSGTMARTALEFLVRSLHPPLGLRQWTGPAPDEQARRRRQRQIAEDLRHCLASCLRMAPTLHEEVAQLVCSKFPHKWMDLVRTEAYLDTAFWLARGPLRHAADRILARAVQLLVELDVEANFGGVAELPLASAEYFPSPSDQNRRLSDGRLGNGNGNNLDELDEADMFEVCTVEEAEQGFRLPAAKQQAPTPTKPSHPPLDPNLDKADAILHAVLCFVRDAAEDGQGAALLECLLLTFRTTVFPVRGTRIAQFPVFYAGHLTTAKSGNLAQFLADAFRDPKADDEQRARAALHLGSLVARSEDLPFAVAFDAMALLAHWCLHFCQHHHQPRAQIPEAQGAAFSCAFRGLLHALAFASPTAQDHSQLRALCDLCERCVLRVCSHWSQPFGTVPRAEADTFLRQARRLGLLGPDAIQAMGRAAQEADGSGGAAMLAEPFAMVDLPRSGPFVGSLAGYRWQPAKAALSAPKELSAEFRVGSAGQRSDTSLGQSPGFGGSYLSDEGEYFAGNSREAWFAGSQRPVPIGMKAQELVNSFGGGSPGLGVSFMTNSISTDLENHSPDLAMSLGTSLTDNKFLKNHLGKM</sequence>
<dbReference type="PANTHER" id="PTHR12790:SF0">
    <property type="entry name" value="RNA POLYMERASE I-SPECIFIC TRANSCRIPTION INITIATION FACTOR RRN3-RELATED"/>
    <property type="match status" value="1"/>
</dbReference>
<feature type="region of interest" description="Disordered" evidence="2">
    <location>
        <begin position="239"/>
        <end position="258"/>
    </location>
</feature>